<dbReference type="SUPFAM" id="SSF46689">
    <property type="entry name" value="Homeodomain-like"/>
    <property type="match status" value="1"/>
</dbReference>
<evidence type="ECO:0000256" key="1">
    <source>
        <dbReference type="ARBA" id="ARBA00022491"/>
    </source>
</evidence>
<reference evidence="6" key="1">
    <citation type="journal article" date="2019" name="Int. J. Syst. Evol. Microbiol.">
        <title>The Global Catalogue of Microorganisms (GCM) 10K type strain sequencing project: providing services to taxonomists for standard genome sequencing and annotation.</title>
        <authorList>
            <consortium name="The Broad Institute Genomics Platform"/>
            <consortium name="The Broad Institute Genome Sequencing Center for Infectious Disease"/>
            <person name="Wu L."/>
            <person name="Ma J."/>
        </authorList>
    </citation>
    <scope>NUCLEOTIDE SEQUENCE [LARGE SCALE GENOMIC DNA]</scope>
    <source>
        <strain evidence="6">TISTR 1858</strain>
    </source>
</reference>
<dbReference type="InterPro" id="IPR001647">
    <property type="entry name" value="HTH_TetR"/>
</dbReference>
<accession>A0ABW5PXM4</accession>
<dbReference type="Pfam" id="PF00440">
    <property type="entry name" value="TetR_N"/>
    <property type="match status" value="1"/>
</dbReference>
<name>A0ABW5PXM4_9BACI</name>
<keyword evidence="2 3" id="KW-0238">DNA-binding</keyword>
<evidence type="ECO:0000256" key="2">
    <source>
        <dbReference type="ARBA" id="ARBA00023125"/>
    </source>
</evidence>
<proteinExistence type="predicted"/>
<dbReference type="Proteomes" id="UP001597451">
    <property type="component" value="Unassembled WGS sequence"/>
</dbReference>
<dbReference type="RefSeq" id="WP_379560772.1">
    <property type="nucleotide sequence ID" value="NZ_JBHUMX010000010.1"/>
</dbReference>
<feature type="domain" description="HTH tetR-type" evidence="4">
    <location>
        <begin position="10"/>
        <end position="70"/>
    </location>
</feature>
<protein>
    <submittedName>
        <fullName evidence="5">TetR/AcrR family transcriptional regulator</fullName>
    </submittedName>
</protein>
<dbReference type="EMBL" id="JBHUMX010000010">
    <property type="protein sequence ID" value="MFD2628087.1"/>
    <property type="molecule type" value="Genomic_DNA"/>
</dbReference>
<dbReference type="PANTHER" id="PTHR43479:SF11">
    <property type="entry name" value="ACREF_ENVCD OPERON REPRESSOR-RELATED"/>
    <property type="match status" value="1"/>
</dbReference>
<evidence type="ECO:0000313" key="6">
    <source>
        <dbReference type="Proteomes" id="UP001597451"/>
    </source>
</evidence>
<organism evidence="5 6">
    <name type="scientific">Oceanobacillus kapialis</name>
    <dbReference type="NCBI Taxonomy" id="481353"/>
    <lineage>
        <taxon>Bacteria</taxon>
        <taxon>Bacillati</taxon>
        <taxon>Bacillota</taxon>
        <taxon>Bacilli</taxon>
        <taxon>Bacillales</taxon>
        <taxon>Bacillaceae</taxon>
        <taxon>Oceanobacillus</taxon>
    </lineage>
</organism>
<gene>
    <name evidence="5" type="ORF">ACFSUN_04725</name>
</gene>
<comment type="caution">
    <text evidence="5">The sequence shown here is derived from an EMBL/GenBank/DDBJ whole genome shotgun (WGS) entry which is preliminary data.</text>
</comment>
<dbReference type="Gene3D" id="1.10.357.10">
    <property type="entry name" value="Tetracycline Repressor, domain 2"/>
    <property type="match status" value="1"/>
</dbReference>
<dbReference type="PANTHER" id="PTHR43479">
    <property type="entry name" value="ACREF/ENVCD OPERON REPRESSOR-RELATED"/>
    <property type="match status" value="1"/>
</dbReference>
<dbReference type="InterPro" id="IPR050624">
    <property type="entry name" value="HTH-type_Tx_Regulator"/>
</dbReference>
<dbReference type="PRINTS" id="PR00455">
    <property type="entry name" value="HTHTETR"/>
</dbReference>
<evidence type="ECO:0000259" key="4">
    <source>
        <dbReference type="PROSITE" id="PS50977"/>
    </source>
</evidence>
<keyword evidence="1" id="KW-0678">Repressor</keyword>
<sequence>MPKFMQKEKEWINQELLQKGRDLFAKRGLKKTSISDITKAVGIAQGSFYNFYASKEELYLDILAQEEEKIREQLILPFFQSSPITRKSFKAFLLQAFSVMETNEFIRQLFAEGVMESLIRKLPQEKVAHLTSSDMDFFTPLIKKIQMQGAIIEEDTEVIIQLLRMVFLLFLQKEHIGEQRFEETMELLVTFISNGLIKEQE</sequence>
<feature type="DNA-binding region" description="H-T-H motif" evidence="3">
    <location>
        <begin position="33"/>
        <end position="52"/>
    </location>
</feature>
<evidence type="ECO:0000313" key="5">
    <source>
        <dbReference type="EMBL" id="MFD2628087.1"/>
    </source>
</evidence>
<evidence type="ECO:0000256" key="3">
    <source>
        <dbReference type="PROSITE-ProRule" id="PRU00335"/>
    </source>
</evidence>
<dbReference type="InterPro" id="IPR009057">
    <property type="entry name" value="Homeodomain-like_sf"/>
</dbReference>
<keyword evidence="6" id="KW-1185">Reference proteome</keyword>
<dbReference type="PROSITE" id="PS50977">
    <property type="entry name" value="HTH_TETR_2"/>
    <property type="match status" value="1"/>
</dbReference>